<dbReference type="InterPro" id="IPR036770">
    <property type="entry name" value="Ankyrin_rpt-contain_sf"/>
</dbReference>
<feature type="repeat" description="ANK" evidence="4">
    <location>
        <begin position="149"/>
        <end position="181"/>
    </location>
</feature>
<dbReference type="GO" id="GO:0045732">
    <property type="term" value="P:positive regulation of protein catabolic process"/>
    <property type="evidence" value="ECO:0007669"/>
    <property type="project" value="TreeGrafter"/>
</dbReference>
<feature type="compositionally biased region" description="Acidic residues" evidence="5">
    <location>
        <begin position="27"/>
        <end position="38"/>
    </location>
</feature>
<dbReference type="Gene3D" id="1.25.40.20">
    <property type="entry name" value="Ankyrin repeat-containing domain"/>
    <property type="match status" value="1"/>
</dbReference>
<protein>
    <submittedName>
        <fullName evidence="6">Tankyrase-2-like isoform X1</fullName>
    </submittedName>
</protein>
<dbReference type="PRINTS" id="PR01415">
    <property type="entry name" value="ANKYRIN"/>
</dbReference>
<feature type="region of interest" description="Disordered" evidence="5">
    <location>
        <begin position="1"/>
        <end position="38"/>
    </location>
</feature>
<evidence type="ECO:0000313" key="7">
    <source>
        <dbReference type="Proteomes" id="UP000239649"/>
    </source>
</evidence>
<evidence type="ECO:0000256" key="3">
    <source>
        <dbReference type="ARBA" id="ARBA00023043"/>
    </source>
</evidence>
<proteinExistence type="inferred from homology"/>
<keyword evidence="2" id="KW-0677">Repeat</keyword>
<keyword evidence="7" id="KW-1185">Reference proteome</keyword>
<evidence type="ECO:0000256" key="4">
    <source>
        <dbReference type="PROSITE-ProRule" id="PRU00023"/>
    </source>
</evidence>
<evidence type="ECO:0000256" key="2">
    <source>
        <dbReference type="ARBA" id="ARBA00022737"/>
    </source>
</evidence>
<dbReference type="PROSITE" id="PS50297">
    <property type="entry name" value="ANK_REP_REGION"/>
    <property type="match status" value="2"/>
</dbReference>
<dbReference type="PANTHER" id="PTHR24136:SF15">
    <property type="entry name" value="ANK_REP_REGION DOMAIN-CONTAINING PROTEIN"/>
    <property type="match status" value="1"/>
</dbReference>
<evidence type="ECO:0000256" key="1">
    <source>
        <dbReference type="ARBA" id="ARBA00005949"/>
    </source>
</evidence>
<sequence length="226" mass="22999">MGRPFEAISSPRGQGDPSSSSSGGGSSEEEEEGWIDEGEVWQDPTDGVLSRVFEAAEAGDTTELAELLADLDVGAIDTRGADSDTAIHLAALYGHADCVRLLLERGARADVADADGALPLHDAAAGGYGAICGMLLDAAPGCIDRGDGEGDTPLHNAARGSHDEVVELLLSRGADACLQNDEFKMPAQLAERGTRGRELLDEAARAAAAAAAAAAPQVAPPAAEVA</sequence>
<dbReference type="PROSITE" id="PS50088">
    <property type="entry name" value="ANK_REPEAT"/>
    <property type="match status" value="2"/>
</dbReference>
<feature type="repeat" description="ANK" evidence="4">
    <location>
        <begin position="82"/>
        <end position="114"/>
    </location>
</feature>
<dbReference type="InterPro" id="IPR051573">
    <property type="entry name" value="Ankyrin-SOCS_box_domain"/>
</dbReference>
<dbReference type="STRING" id="554055.A0A2P6VF22"/>
<reference evidence="6 7" key="1">
    <citation type="journal article" date="2018" name="Plant J.">
        <title>Genome sequences of Chlorella sorokiniana UTEX 1602 and Micractinium conductrix SAG 241.80: implications to maltose excretion by a green alga.</title>
        <authorList>
            <person name="Arriola M.B."/>
            <person name="Velmurugan N."/>
            <person name="Zhang Y."/>
            <person name="Plunkett M.H."/>
            <person name="Hondzo H."/>
            <person name="Barney B.M."/>
        </authorList>
    </citation>
    <scope>NUCLEOTIDE SEQUENCE [LARGE SCALE GENOMIC DNA]</scope>
    <source>
        <strain evidence="6 7">SAG 241.80</strain>
    </source>
</reference>
<dbReference type="GO" id="GO:0016567">
    <property type="term" value="P:protein ubiquitination"/>
    <property type="evidence" value="ECO:0007669"/>
    <property type="project" value="TreeGrafter"/>
</dbReference>
<comment type="caution">
    <text evidence="6">The sequence shown here is derived from an EMBL/GenBank/DDBJ whole genome shotgun (WGS) entry which is preliminary data.</text>
</comment>
<keyword evidence="3 4" id="KW-0040">ANK repeat</keyword>
<evidence type="ECO:0000256" key="5">
    <source>
        <dbReference type="SAM" id="MobiDB-lite"/>
    </source>
</evidence>
<dbReference type="InterPro" id="IPR002110">
    <property type="entry name" value="Ankyrin_rpt"/>
</dbReference>
<dbReference type="Pfam" id="PF00023">
    <property type="entry name" value="Ank"/>
    <property type="match status" value="1"/>
</dbReference>
<feature type="compositionally biased region" description="Low complexity" evidence="5">
    <location>
        <begin position="9"/>
        <end position="21"/>
    </location>
</feature>
<gene>
    <name evidence="6" type="ORF">C2E20_3853</name>
</gene>
<dbReference type="Proteomes" id="UP000239649">
    <property type="component" value="Unassembled WGS sequence"/>
</dbReference>
<dbReference type="PANTHER" id="PTHR24136">
    <property type="entry name" value="SOWAH (DROSOPHILA) HOMOLOG"/>
    <property type="match status" value="1"/>
</dbReference>
<evidence type="ECO:0000313" key="6">
    <source>
        <dbReference type="EMBL" id="PSC72695.1"/>
    </source>
</evidence>
<dbReference type="EMBL" id="LHPF02000009">
    <property type="protein sequence ID" value="PSC72695.1"/>
    <property type="molecule type" value="Genomic_DNA"/>
</dbReference>
<organism evidence="6 7">
    <name type="scientific">Micractinium conductrix</name>
    <dbReference type="NCBI Taxonomy" id="554055"/>
    <lineage>
        <taxon>Eukaryota</taxon>
        <taxon>Viridiplantae</taxon>
        <taxon>Chlorophyta</taxon>
        <taxon>core chlorophytes</taxon>
        <taxon>Trebouxiophyceae</taxon>
        <taxon>Chlorellales</taxon>
        <taxon>Chlorellaceae</taxon>
        <taxon>Chlorella clade</taxon>
        <taxon>Micractinium</taxon>
    </lineage>
</organism>
<name>A0A2P6VF22_9CHLO</name>
<dbReference type="OrthoDB" id="509238at2759"/>
<accession>A0A2P6VF22</accession>
<dbReference type="SMART" id="SM00248">
    <property type="entry name" value="ANK"/>
    <property type="match status" value="3"/>
</dbReference>
<dbReference type="SUPFAM" id="SSF48403">
    <property type="entry name" value="Ankyrin repeat"/>
    <property type="match status" value="1"/>
</dbReference>
<dbReference type="AlphaFoldDB" id="A0A2P6VF22"/>
<comment type="similarity">
    <text evidence="1">Belongs to the ankyrin SOCS box (ASB) family.</text>
</comment>
<dbReference type="Pfam" id="PF12796">
    <property type="entry name" value="Ank_2"/>
    <property type="match status" value="1"/>
</dbReference>